<dbReference type="InterPro" id="IPR011990">
    <property type="entry name" value="TPR-like_helical_dom_sf"/>
</dbReference>
<sequence>MADDWISLATLKRLGVDEIRNRIAESPQSAARWVQAGALNGLVNAQLAWGQMLLDGTGTARDAATALRWFGIAAQAGSAEGLNMVGRCHEHGWGTPVDPARAADFYRQAAQKDDAWGQFNLAGLLLAGNGVPPDRRQALALYVRAARRGHAKAATMVGRYLENGWERPARPAAARRWYRRGAEGGDYRGQFDHGRLLLAAGRREEGLGWMRRSLENAVPAFCRLAGDGLRTSADPALGTLALLALKRACESGTAQDQRAYATALAEGLGGLAQPEAARAAFAQARRIEEHDRLARSTDEAGAARRPSVKAAPRLARAIRALLGRVG</sequence>
<dbReference type="EMBL" id="JBHUHD010000001">
    <property type="protein sequence ID" value="MFD2141248.1"/>
    <property type="molecule type" value="Genomic_DNA"/>
</dbReference>
<dbReference type="SUPFAM" id="SSF81901">
    <property type="entry name" value="HCP-like"/>
    <property type="match status" value="1"/>
</dbReference>
<evidence type="ECO:0000313" key="2">
    <source>
        <dbReference type="Proteomes" id="UP001597299"/>
    </source>
</evidence>
<dbReference type="PANTHER" id="PTHR11102">
    <property type="entry name" value="SEL-1-LIKE PROTEIN"/>
    <property type="match status" value="1"/>
</dbReference>
<protein>
    <submittedName>
        <fullName evidence="1">Tetratricopeptide repeat protein</fullName>
    </submittedName>
</protein>
<keyword evidence="2" id="KW-1185">Reference proteome</keyword>
<comment type="caution">
    <text evidence="1">The sequence shown here is derived from an EMBL/GenBank/DDBJ whole genome shotgun (WGS) entry which is preliminary data.</text>
</comment>
<dbReference type="InterPro" id="IPR050767">
    <property type="entry name" value="Sel1_AlgK"/>
</dbReference>
<dbReference type="InterPro" id="IPR006597">
    <property type="entry name" value="Sel1-like"/>
</dbReference>
<dbReference type="SMART" id="SM00671">
    <property type="entry name" value="SEL1"/>
    <property type="match status" value="4"/>
</dbReference>
<reference evidence="2" key="1">
    <citation type="journal article" date="2019" name="Int. J. Syst. Evol. Microbiol.">
        <title>The Global Catalogue of Microorganisms (GCM) 10K type strain sequencing project: providing services to taxonomists for standard genome sequencing and annotation.</title>
        <authorList>
            <consortium name="The Broad Institute Genomics Platform"/>
            <consortium name="The Broad Institute Genome Sequencing Center for Infectious Disease"/>
            <person name="Wu L."/>
            <person name="Ma J."/>
        </authorList>
    </citation>
    <scope>NUCLEOTIDE SEQUENCE [LARGE SCALE GENOMIC DNA]</scope>
    <source>
        <strain evidence="2">CCM 7435</strain>
    </source>
</reference>
<organism evidence="1 2">
    <name type="scientific">Ancylobacter oerskovii</name>
    <dbReference type="NCBI Taxonomy" id="459519"/>
    <lineage>
        <taxon>Bacteria</taxon>
        <taxon>Pseudomonadati</taxon>
        <taxon>Pseudomonadota</taxon>
        <taxon>Alphaproteobacteria</taxon>
        <taxon>Hyphomicrobiales</taxon>
        <taxon>Xanthobacteraceae</taxon>
        <taxon>Ancylobacter</taxon>
    </lineage>
</organism>
<dbReference type="RefSeq" id="WP_213350237.1">
    <property type="nucleotide sequence ID" value="NZ_JAHBGB010000002.1"/>
</dbReference>
<evidence type="ECO:0000313" key="1">
    <source>
        <dbReference type="EMBL" id="MFD2141248.1"/>
    </source>
</evidence>
<gene>
    <name evidence="1" type="ORF">ACFSNC_12600</name>
</gene>
<name>A0ABW4YY83_9HYPH</name>
<dbReference type="Pfam" id="PF08238">
    <property type="entry name" value="Sel1"/>
    <property type="match status" value="4"/>
</dbReference>
<dbReference type="Gene3D" id="1.25.40.10">
    <property type="entry name" value="Tetratricopeptide repeat domain"/>
    <property type="match status" value="1"/>
</dbReference>
<dbReference type="Proteomes" id="UP001597299">
    <property type="component" value="Unassembled WGS sequence"/>
</dbReference>
<dbReference type="PANTHER" id="PTHR11102:SF160">
    <property type="entry name" value="ERAD-ASSOCIATED E3 UBIQUITIN-PROTEIN LIGASE COMPONENT HRD3"/>
    <property type="match status" value="1"/>
</dbReference>
<proteinExistence type="predicted"/>
<accession>A0ABW4YY83</accession>